<evidence type="ECO:0000313" key="2">
    <source>
        <dbReference type="Proteomes" id="UP000005938"/>
    </source>
</evidence>
<gene>
    <name evidence="1" type="ORF">W5A_08127</name>
</gene>
<dbReference type="eggNOG" id="ENOG5033367">
    <property type="taxonomic scope" value="Bacteria"/>
</dbReference>
<dbReference type="EMBL" id="AJJU01000009">
    <property type="protein sequence ID" value="EID74732.1"/>
    <property type="molecule type" value="Genomic_DNA"/>
</dbReference>
<dbReference type="STRING" id="946077.W5A_08127"/>
<sequence>MKSWLVMIVGNIELKQLCLRVKLKNIFMKKMNFKKSSIVVVMLLVVNGFMVSCSKDSGEEKNQGTIDIAVGTYKGTLNVYGDLPNSEQYKFYDAVLIVTKVDKDHLKVTAKSGEDYSAVTEKVFKVEPFVETDVHSVIGNLSGSLWYTADAKSIYVQTEAQSATDIEYSFDGAKQ</sequence>
<proteinExistence type="predicted"/>
<accession>I0WEB6</accession>
<reference evidence="1 2" key="1">
    <citation type="journal article" date="2012" name="J. Bacteriol.">
        <title>Genome Sequence of the Halotolerant Bacterium Imtechella halotolerans K1T.</title>
        <authorList>
            <person name="Kumar S."/>
            <person name="Vikram S."/>
            <person name="Subramanian S."/>
            <person name="Raghava G.P."/>
            <person name="Pinnaka A.K."/>
        </authorList>
    </citation>
    <scope>NUCLEOTIDE SEQUENCE [LARGE SCALE GENOMIC DNA]</scope>
    <source>
        <strain evidence="1 2">K1</strain>
    </source>
</reference>
<dbReference type="AlphaFoldDB" id="I0WEB6"/>
<name>I0WEB6_9FLAO</name>
<dbReference type="Proteomes" id="UP000005938">
    <property type="component" value="Unassembled WGS sequence"/>
</dbReference>
<organism evidence="1 2">
    <name type="scientific">Imtechella halotolerans K1</name>
    <dbReference type="NCBI Taxonomy" id="946077"/>
    <lineage>
        <taxon>Bacteria</taxon>
        <taxon>Pseudomonadati</taxon>
        <taxon>Bacteroidota</taxon>
        <taxon>Flavobacteriia</taxon>
        <taxon>Flavobacteriales</taxon>
        <taxon>Flavobacteriaceae</taxon>
        <taxon>Imtechella</taxon>
    </lineage>
</organism>
<protein>
    <submittedName>
        <fullName evidence="1">Uncharacterized protein</fullName>
    </submittedName>
</protein>
<keyword evidence="2" id="KW-1185">Reference proteome</keyword>
<comment type="caution">
    <text evidence="1">The sequence shown here is derived from an EMBL/GenBank/DDBJ whole genome shotgun (WGS) entry which is preliminary data.</text>
</comment>
<evidence type="ECO:0000313" key="1">
    <source>
        <dbReference type="EMBL" id="EID74732.1"/>
    </source>
</evidence>